<organism evidence="1 2">
    <name type="scientific">Desulfoglaeba alkanexedens ALDC</name>
    <dbReference type="NCBI Taxonomy" id="980445"/>
    <lineage>
        <taxon>Bacteria</taxon>
        <taxon>Pseudomonadati</taxon>
        <taxon>Thermodesulfobacteriota</taxon>
        <taxon>Syntrophobacteria</taxon>
        <taxon>Syntrophobacterales</taxon>
        <taxon>Syntrophobacteraceae</taxon>
        <taxon>Desulfoglaeba</taxon>
    </lineage>
</organism>
<evidence type="ECO:0000313" key="2">
    <source>
        <dbReference type="Proteomes" id="UP000298602"/>
    </source>
</evidence>
<sequence length="126" mass="14634">MGERINSYKELRVYQNAMETAMKIFEVTKTFPPEEKYSMVDQMRRSSRSVCANLAEAWRKRRYKAAFVAKLSDAESEACETQVWIEFALRCAYLEKALAGELDQCYDKIIGQLVTMIGDAEKWLIK</sequence>
<proteinExistence type="predicted"/>
<name>A0A4P8L5R6_9BACT</name>
<dbReference type="RefSeq" id="WP_137424081.1">
    <property type="nucleotide sequence ID" value="NZ_CP040098.1"/>
</dbReference>
<dbReference type="OrthoDB" id="9800370at2"/>
<dbReference type="CDD" id="cd16377">
    <property type="entry name" value="23S_rRNA_IVP_like"/>
    <property type="match status" value="1"/>
</dbReference>
<dbReference type="InterPro" id="IPR012657">
    <property type="entry name" value="23S_rRNA-intervening_sequence"/>
</dbReference>
<keyword evidence="2" id="KW-1185">Reference proteome</keyword>
<dbReference type="KEGG" id="dax:FDQ92_07990"/>
<gene>
    <name evidence="1" type="ORF">FDQ92_07990</name>
</gene>
<accession>A0A4P8L5R6</accession>
<dbReference type="InterPro" id="IPR036583">
    <property type="entry name" value="23S_rRNA_IVS_sf"/>
</dbReference>
<protein>
    <submittedName>
        <fullName evidence="1">Four helix bundle protein</fullName>
    </submittedName>
</protein>
<reference evidence="1 2" key="2">
    <citation type="submission" date="2019-05" db="EMBL/GenBank/DDBJ databases">
        <authorList>
            <person name="Suflita J.M."/>
            <person name="Marks C.R."/>
        </authorList>
    </citation>
    <scope>NUCLEOTIDE SEQUENCE [LARGE SCALE GENOMIC DNA]</scope>
    <source>
        <strain evidence="1 2">ALDC</strain>
    </source>
</reference>
<dbReference type="Pfam" id="PF05635">
    <property type="entry name" value="23S_rRNA_IVP"/>
    <property type="match status" value="1"/>
</dbReference>
<dbReference type="SUPFAM" id="SSF158446">
    <property type="entry name" value="IVS-encoded protein-like"/>
    <property type="match status" value="1"/>
</dbReference>
<dbReference type="Proteomes" id="UP000298602">
    <property type="component" value="Chromosome"/>
</dbReference>
<reference evidence="1 2" key="1">
    <citation type="submission" date="2019-05" db="EMBL/GenBank/DDBJ databases">
        <title>The Complete Genome Sequence of the n-alkane-degrading Desulfoglaeba alkanexedens ALDC reveals multiple alkylsuccinate synthase gene clusters.</title>
        <authorList>
            <person name="Callaghan A.V."/>
            <person name="Davidova I.A."/>
            <person name="Duncan K.E."/>
            <person name="Morris B."/>
            <person name="McInerney M.J."/>
        </authorList>
    </citation>
    <scope>NUCLEOTIDE SEQUENCE [LARGE SCALE GENOMIC DNA]</scope>
    <source>
        <strain evidence="1 2">ALDC</strain>
    </source>
</reference>
<evidence type="ECO:0000313" key="1">
    <source>
        <dbReference type="EMBL" id="QCQ22112.1"/>
    </source>
</evidence>
<dbReference type="PANTHER" id="PTHR38471:SF2">
    <property type="entry name" value="FOUR HELIX BUNDLE PROTEIN"/>
    <property type="match status" value="1"/>
</dbReference>
<dbReference type="AlphaFoldDB" id="A0A4P8L5R6"/>
<dbReference type="Gene3D" id="1.20.1440.60">
    <property type="entry name" value="23S rRNA-intervening sequence"/>
    <property type="match status" value="1"/>
</dbReference>
<dbReference type="NCBIfam" id="TIGR02436">
    <property type="entry name" value="four helix bundle protein"/>
    <property type="match status" value="1"/>
</dbReference>
<dbReference type="PANTHER" id="PTHR38471">
    <property type="entry name" value="FOUR HELIX BUNDLE PROTEIN"/>
    <property type="match status" value="1"/>
</dbReference>
<dbReference type="EMBL" id="CP040098">
    <property type="protein sequence ID" value="QCQ22112.1"/>
    <property type="molecule type" value="Genomic_DNA"/>
</dbReference>